<name>A0A0G4F786_VITBC</name>
<dbReference type="InterPro" id="IPR006047">
    <property type="entry name" value="GH13_cat_dom"/>
</dbReference>
<feature type="compositionally biased region" description="Acidic residues" evidence="5">
    <location>
        <begin position="211"/>
        <end position="222"/>
    </location>
</feature>
<keyword evidence="9" id="KW-1185">Reference proteome</keyword>
<comment type="caution">
    <text evidence="4">Lacks conserved residue(s) required for the propagation of feature annotation.</text>
</comment>
<feature type="chain" id="PRO_5005188411" description="P-type domain-containing protein" evidence="6">
    <location>
        <begin position="33"/>
        <end position="2316"/>
    </location>
</feature>
<feature type="compositionally biased region" description="Basic and acidic residues" evidence="5">
    <location>
        <begin position="143"/>
        <end position="157"/>
    </location>
</feature>
<evidence type="ECO:0000256" key="5">
    <source>
        <dbReference type="SAM" id="MobiDB-lite"/>
    </source>
</evidence>
<dbReference type="Pfam" id="PF00128">
    <property type="entry name" value="Alpha-amylase"/>
    <property type="match status" value="1"/>
</dbReference>
<feature type="compositionally biased region" description="Basic and acidic residues" evidence="5">
    <location>
        <begin position="89"/>
        <end position="125"/>
    </location>
</feature>
<reference evidence="8 9" key="1">
    <citation type="submission" date="2014-11" db="EMBL/GenBank/DDBJ databases">
        <authorList>
            <person name="Zhu J."/>
            <person name="Qi W."/>
            <person name="Song R."/>
        </authorList>
    </citation>
    <scope>NUCLEOTIDE SEQUENCE [LARGE SCALE GENOMIC DNA]</scope>
</reference>
<evidence type="ECO:0000256" key="1">
    <source>
        <dbReference type="ARBA" id="ARBA00001913"/>
    </source>
</evidence>
<gene>
    <name evidence="8" type="ORF">Vbra_5744</name>
</gene>
<evidence type="ECO:0000313" key="8">
    <source>
        <dbReference type="EMBL" id="CEM08115.1"/>
    </source>
</evidence>
<organism evidence="8 9">
    <name type="scientific">Vitrella brassicaformis (strain CCMP3155)</name>
    <dbReference type="NCBI Taxonomy" id="1169540"/>
    <lineage>
        <taxon>Eukaryota</taxon>
        <taxon>Sar</taxon>
        <taxon>Alveolata</taxon>
        <taxon>Colpodellida</taxon>
        <taxon>Vitrellaceae</taxon>
        <taxon>Vitrella</taxon>
    </lineage>
</organism>
<evidence type="ECO:0000256" key="6">
    <source>
        <dbReference type="SAM" id="SignalP"/>
    </source>
</evidence>
<feature type="domain" description="P-type" evidence="7">
    <location>
        <begin position="2185"/>
        <end position="2231"/>
    </location>
</feature>
<feature type="region of interest" description="Disordered" evidence="5">
    <location>
        <begin position="65"/>
        <end position="312"/>
    </location>
</feature>
<evidence type="ECO:0000256" key="3">
    <source>
        <dbReference type="ARBA" id="ARBA00022729"/>
    </source>
</evidence>
<feature type="compositionally biased region" description="Low complexity" evidence="5">
    <location>
        <begin position="2239"/>
        <end position="2248"/>
    </location>
</feature>
<dbReference type="OrthoDB" id="204980at2759"/>
<feature type="compositionally biased region" description="Low complexity" evidence="5">
    <location>
        <begin position="172"/>
        <end position="195"/>
    </location>
</feature>
<dbReference type="VEuPathDB" id="CryptoDB:Vbra_5744"/>
<feature type="region of interest" description="Disordered" evidence="5">
    <location>
        <begin position="2225"/>
        <end position="2288"/>
    </location>
</feature>
<evidence type="ECO:0000313" key="9">
    <source>
        <dbReference type="Proteomes" id="UP000041254"/>
    </source>
</evidence>
<dbReference type="Gene3D" id="3.20.20.80">
    <property type="entry name" value="Glycosidases"/>
    <property type="match status" value="1"/>
</dbReference>
<dbReference type="GO" id="GO:0005975">
    <property type="term" value="P:carbohydrate metabolic process"/>
    <property type="evidence" value="ECO:0007669"/>
    <property type="project" value="InterPro"/>
</dbReference>
<dbReference type="PROSITE" id="PS51448">
    <property type="entry name" value="P_TREFOIL_2"/>
    <property type="match status" value="1"/>
</dbReference>
<dbReference type="InParanoid" id="A0A0G4F786"/>
<dbReference type="InterPro" id="IPR017853">
    <property type="entry name" value="GH"/>
</dbReference>
<dbReference type="PANTHER" id="PTHR10357">
    <property type="entry name" value="ALPHA-AMYLASE FAMILY MEMBER"/>
    <property type="match status" value="1"/>
</dbReference>
<evidence type="ECO:0000259" key="7">
    <source>
        <dbReference type="PROSITE" id="PS51448"/>
    </source>
</evidence>
<dbReference type="GO" id="GO:0046872">
    <property type="term" value="F:metal ion binding"/>
    <property type="evidence" value="ECO:0007669"/>
    <property type="project" value="UniProtKB-KW"/>
</dbReference>
<feature type="compositionally biased region" description="Basic and acidic residues" evidence="5">
    <location>
        <begin position="280"/>
        <end position="295"/>
    </location>
</feature>
<accession>A0A0G4F786</accession>
<feature type="compositionally biased region" description="Basic and acidic residues" evidence="5">
    <location>
        <begin position="242"/>
        <end position="267"/>
    </location>
</feature>
<dbReference type="SMART" id="SM00642">
    <property type="entry name" value="Aamy"/>
    <property type="match status" value="1"/>
</dbReference>
<sequence>MQLAAALALNLAAAGVLLLLLLLLLLPLSVLPSCPVVSASPPLASRARFSFPSPFTKGKLLRRELQDGEEDDSEETGKEGATLQHRVVGRFDAKKAPPKDKPKDAKKEESSVKEDKEAEGDKGDYELDYGEDGFKGAVPELKGGPKGEEAADGKEEANTESPPDDNNEGEATTSTSTTTTSTTTSTTTTTTTSTTKAPSKEERQEATESPSDSDEGWEDNYIEEPAASGLQGKTDADASETDGGKAEKQQKGDPQDGQEKETTKESKPISMEQAVKARLPAKDENRQKEDKKQENKAATASKQDATASTPATSATFYFRNSLTNERIPVPLQPGRTRNPLLTHPFTIEMVLEHQRDGANVSATHGLPAPAAQEIAAVEMSLFMETADKRRLEEVHLHSPSAMSLRVSSLADNKGDVTAVGETPLLSVEHRKEPYVMCSDGQRGCWVGDFPGTYRVRAVFRSVHGNTLPPVEVLIDVPRLDPRAADCLAVGGVPSKSPADDKDADRLACCPVACGRCDAAPDTDECVRTPECCPSRVLESDQATVCRSEDGSKDAAAPPCFTEPSSRLGDLYFVHPATGQRIGPPLLPPPHINRQLTSPFNMEVHTWHATKDDKPSIKMELARIDGLIGHDAAYAGALMNVSLPYLDAGKDGDMWPTKAKERMANAVEAGAVLSRVGSGAPFTLCQAKDGGKRDALGACEVRADGDKKGSQLPGGMYRLTATMLDEKQQPVGQQQTAIIQLERPSASEAQCFEHLGVLDVASQACCASTCGVCHTDDSQQCSDRWGGAESCCANRIVETRTFCSHAKAAPCIGDASLSLGELSLIRPTVTTETATTAPSALIPLNATTQPQAQPFDLTSLIADLSTTTAQQPAGPLLAVTQSSAADFNFHVTINGLPRQHDGLVGVKFDVHRVEKGKKENAAALFLTREQREPPYALCSSSDGRERLVYRGCGWPAGQYRVTAQMMSQGKPLKSPVEVTVKTKGPSAAANAVGMDGVSTSADFSTFLCSRIRGHMSDDKDYATSCCPAFCSTCGASQCAKSGSEKQRPSPLDWARLPSVPPHAFANTTTLLTYLKRDQEGGGVVDGVVDGQHRDSLVARRAKGMEAVDRAEALARLEREVRERLCCASFVAEHFGSCWEGASPHPPCLADEPEAKTFANSQVAVSPLLTSISFIDPIPPGAAKPSTATASNVPLYLPNEAAFNDQPADAYELIPPLAPRIHGTPRHLPVAFATPQLKSPFNLQIGLHPAIDEDTSHIGFHVMVRRGKEVVSQLWDFRAPFTLCEDIVSDGQDIVKEFCGFEGRPGNYTIVAQAFWLQGREGEGKGVKEETERARRLQGQDDAQLAAWHGATEKEVSATFNRRPIGPPITMSIDVPEKSPAVEECFRSHGILQPSPTPHSPSLACCPAECGRCDNDDGECAVRGRALFLDPRACCPNEILKAAVGMKTYKSDSDGETRMPIGEPSPRCALQGAAPCVAATSGLSVALRRDICESALNGNFNALHNTCCSGSCGTCAADSICHLRQGGADGCCPLTITDQQQLPCSAKGAAPCLVDDGPYHFPSAEVRRWAFRPSEQPRRSAHGCSVDTPSRCVIYQVVTDRFALSPGSESDDVCAGEVESECQAMAGGVGEVGHGYRGRYCGGSFKGMAAKVAYLRDLHVTSLWMSPLMQNTKCTFDGSAPSNWERINSHFGTSADLQSLVTAAHSQHIGLIPEVVVNHVGRAGPHWGDVVSSQRPAYATIYPFNATHFYRPFAKCHPASEVASTSKLTSRERIRRLEQCWLNSYPDLDTTDPFVEEYLSQWALDVVLRYQFDGVAVRDIGHVDTAFWERFLRHLSTPTERGARKMWAIGEGMTFPDEALGSRALQLQHLAAYQHRQQASMFDGVLNYPLTWALREAFAPDVVRRKSMHGVAETFALMKQLYSAPGRAVNFLESVDMPRFLHGTLPWDMGRNEAPSRDTLSMDAPSVRQYQNALTIVGAAEGVPMFIYGTEQIKMADKDERAPLWLSAYDTAEGSLYGFLKTLSALRVNGHLDGPQRELLVEDDVYAFSRGDGGSAGTGTYAIVVATNMGVGKHTTIKIPKRALPSSLVDTDAAEQGLCEALIPLGNAAHCFGLSVRLEGKEKCVVPKGEGDAAQVEEIYDPDTCLAQEGCCWVPMSGQPSCFKAREGNGDKGALTAQALSAPSPSSDCPTDALFEERWPCGSIRDQHACRAQGCCWDPQPDSLTSPPCFTTSPHSPPSPHTHASTSASSLQADTTQSPPPPPQQLTTSDCYPVSAPGGEEGDGYVHIPIRGGMPRVLLPRHTYTPSAAVQVHGISDE</sequence>
<dbReference type="EMBL" id="CDMY01000384">
    <property type="protein sequence ID" value="CEM08115.1"/>
    <property type="molecule type" value="Genomic_DNA"/>
</dbReference>
<evidence type="ECO:0000256" key="4">
    <source>
        <dbReference type="PROSITE-ProRule" id="PRU00779"/>
    </source>
</evidence>
<dbReference type="PANTHER" id="PTHR10357:SF215">
    <property type="entry name" value="ALPHA-AMYLASE 1"/>
    <property type="match status" value="1"/>
</dbReference>
<proteinExistence type="predicted"/>
<keyword evidence="2" id="KW-0479">Metal-binding</keyword>
<protein>
    <recommendedName>
        <fullName evidence="7">P-type domain-containing protein</fullName>
    </recommendedName>
</protein>
<comment type="cofactor">
    <cofactor evidence="1">
        <name>Ca(2+)</name>
        <dbReference type="ChEBI" id="CHEBI:29108"/>
    </cofactor>
</comment>
<evidence type="ECO:0000256" key="2">
    <source>
        <dbReference type="ARBA" id="ARBA00022723"/>
    </source>
</evidence>
<dbReference type="SUPFAM" id="SSF51445">
    <property type="entry name" value="(Trans)glycosidases"/>
    <property type="match status" value="1"/>
</dbReference>
<dbReference type="InterPro" id="IPR000519">
    <property type="entry name" value="P_trefoil_dom"/>
</dbReference>
<dbReference type="STRING" id="1169540.A0A0G4F786"/>
<dbReference type="Proteomes" id="UP000041254">
    <property type="component" value="Unassembled WGS sequence"/>
</dbReference>
<keyword evidence="3 6" id="KW-0732">Signal</keyword>
<feature type="signal peptide" evidence="6">
    <location>
        <begin position="1"/>
        <end position="32"/>
    </location>
</feature>